<evidence type="ECO:0000259" key="7">
    <source>
        <dbReference type="PROSITE" id="PS51194"/>
    </source>
</evidence>
<dbReference type="Gene3D" id="1.10.10.10">
    <property type="entry name" value="Winged helix-like DNA-binding domain superfamily/Winged helix DNA-binding domain"/>
    <property type="match status" value="1"/>
</dbReference>
<dbReference type="InterPro" id="IPR027417">
    <property type="entry name" value="P-loop_NTPase"/>
</dbReference>
<evidence type="ECO:0008006" key="10">
    <source>
        <dbReference type="Google" id="ProtNLM"/>
    </source>
</evidence>
<dbReference type="Gene3D" id="3.30.43.40">
    <property type="entry name" value="Pre-mRNA-processing-splicing factor 8, U5-snRNA-binding domain"/>
    <property type="match status" value="1"/>
</dbReference>
<dbReference type="InterPro" id="IPR001650">
    <property type="entry name" value="Helicase_C-like"/>
</dbReference>
<keyword evidence="1" id="KW-0547">Nucleotide-binding</keyword>
<feature type="compositionally biased region" description="Basic and acidic residues" evidence="5">
    <location>
        <begin position="160"/>
        <end position="172"/>
    </location>
</feature>
<dbReference type="FunFam" id="1.10.10.10:FF:000024">
    <property type="entry name" value="U5 small nuclear ribonucleoprotein helicase"/>
    <property type="match status" value="1"/>
</dbReference>
<dbReference type="Gene3D" id="1.10.3380.10">
    <property type="entry name" value="Sec63 N-terminal domain-like domain"/>
    <property type="match status" value="1"/>
</dbReference>
<dbReference type="SUPFAM" id="SSF81296">
    <property type="entry name" value="E set domains"/>
    <property type="match status" value="1"/>
</dbReference>
<dbReference type="Pfam" id="PF23445">
    <property type="entry name" value="WHD_SNRNP200"/>
    <property type="match status" value="1"/>
</dbReference>
<dbReference type="Pfam" id="PF10597">
    <property type="entry name" value="U5_2-snRNA_bdg"/>
    <property type="match status" value="1"/>
</dbReference>
<dbReference type="InterPro" id="IPR014756">
    <property type="entry name" value="Ig_E-set"/>
</dbReference>
<keyword evidence="2" id="KW-0378">Hydrolase</keyword>
<feature type="domain" description="Helicase C-terminal" evidence="7">
    <location>
        <begin position="464"/>
        <end position="662"/>
    </location>
</feature>
<dbReference type="Pfam" id="PF02889">
    <property type="entry name" value="Sec63"/>
    <property type="match status" value="1"/>
</dbReference>
<dbReference type="Pfam" id="PF10598">
    <property type="entry name" value="RRM_4"/>
    <property type="match status" value="1"/>
</dbReference>
<evidence type="ECO:0000256" key="4">
    <source>
        <dbReference type="ARBA" id="ARBA00022840"/>
    </source>
</evidence>
<evidence type="ECO:0000256" key="1">
    <source>
        <dbReference type="ARBA" id="ARBA00022741"/>
    </source>
</evidence>
<keyword evidence="3" id="KW-0347">Helicase</keyword>
<dbReference type="SUPFAM" id="SSF46785">
    <property type="entry name" value="Winged helix' DNA-binding domain"/>
    <property type="match status" value="1"/>
</dbReference>
<dbReference type="InterPro" id="IPR019582">
    <property type="entry name" value="RRM_spliceosomal_PrP8"/>
</dbReference>
<dbReference type="GO" id="GO:0005682">
    <property type="term" value="C:U5 snRNP"/>
    <property type="evidence" value="ECO:0007669"/>
    <property type="project" value="TreeGrafter"/>
</dbReference>
<comment type="caution">
    <text evidence="8">The sequence shown here is derived from an EMBL/GenBank/DDBJ whole genome shotgun (WGS) entry which is preliminary data.</text>
</comment>
<dbReference type="GO" id="GO:0030619">
    <property type="term" value="F:U1 snRNA binding"/>
    <property type="evidence" value="ECO:0007669"/>
    <property type="project" value="TreeGrafter"/>
</dbReference>
<dbReference type="Gene3D" id="3.40.50.300">
    <property type="entry name" value="P-loop containing nucleotide triphosphate hydrolases"/>
    <property type="match status" value="2"/>
</dbReference>
<evidence type="ECO:0000256" key="3">
    <source>
        <dbReference type="ARBA" id="ARBA00022806"/>
    </source>
</evidence>
<sequence length="2144" mass="243465">MKLNDEDESAGEVESLWGKMDPNSFGDRATRGKPVRKRPQYPLKRRESVLTDTADDVDYQPKSKENKAVYDEMFSIIQEELGEPSPAVVGGALDQILKILQEETLENSEKVKEVTKVLNPTSDNVSGQLRELIQQFQEESDDEFQDDYDIFLDEEDEEPGQEHSENMDEEPRVQGLKDNTDGVIPPKDLRVGWWNSQPRMIELEKLALDQGGRFHGKELDEAWRSKLLTKVSCGPKPLDSDEKLVDIKGFQKLNCVQSQVYQTDRFKANNILLCAPPGTGRTSVAAAVHTIMRQIELNKDSKIVYVAGMNALASEVVRKFSDCLKDYQATLLSGDQILSVQEIQKAQIIVTTPENWDIFTRKPENLTYTQLVRLVIIDDILLFHHPTRGPVLEAIVARTRMQRTDVRLVGLSPTRQSCADVASFLQVDLKDGLFEFDCSYRPVNHFAISRQKPFPRFQLMNDACSDKVLAAVAAGNHQVLVFVHSRKDAARTARAIRDADAVLKINSIDEKSRKFIQDKIGSIVSDDLKDLLPHGFALLHAGLTKNDRQIVERLFEEKHLTVLISTRSEVWGMNLSADTVVIKGTEEYNPEKGAWMELNCMEIMRMIGVGRGSGSGFIITGEGKADQVRIESQFISKLADQLNAEIVLGTVHNAKEAFDWLSHTYLYFCMLRNPKLYGLAQDKTLEGRIADLVHSAATILDKNNMVKYDRTSGDFQATELGRIASYYCITHGTIATFNKHLKPKMGHVEIYRLLSLSEELKYVAVRQDERKELAKLLAGDGIPNPIEEALERRSAKISVLLQAYISRLQVESLSLSSDMVYIAESAGRLVRALFEMVLRQGWAQLAKKALEMSKMIRKRMWSDQTPLHQFQKPSLETLSLQRTSTGMQVKLGVIEFPWDDVVAEGLWIFVEDSAGHKILCHKHFIADKTRMDKNLVLDLHVPDLLLSECVLLLVSDARIGSQIQKQLPRKRLISAATTFRGAEAWYGSLLPLVLKAICYSAPILVSLSGGGVREDPRGVDRLLSHFGRIFRRSQVSGSGVSSSRRLGLRAAYGGGRWLSLQSRRRCRRLLFSRLKRLAIHIAQFFSRLLHYPPGTGVPMSAASTSYSAIPSEKGSAIPSEKGSAIPSEKGQGEEVPPEHVRKIISMRDRDYLASEERLRQNRLYIGALKFVPRAAFKLLENMPMPWEEVRDVKVLYHLKGAVTIVNETPWVVEPIYRAQWGSMLRVMQTDERNHHPRFERMMFPPFGDDSPPSLYAANLLDVDPPEPLQLELNSDELQPYLNRELTNGPSSRMWKLSAETMANLHKLAGCLKVDMKEGEKAENGFVSGMTSPADDIPLCFQQRYPQNVQKDGDSVQFLASSKAFERTTLDWVEVGLQVCQQGYHMLNLLTHKKKLDRNFSLMSVKRHNTNEQETLSSESGFHLCREILQLTKLVVDAHVQFRLGRISAFQLADGLQYIFSNGGQLTGTSGKLQVCVVAGTSGKLQEGDVPYITTEEAEKICTTAADWLKSRQQETIPFPVTSQNNIELLRLAIDGLKKSYTSAEELSVIQKYSDNIGYAMERIQKLFLGIKSKDLNSLDKKIADGLNLQTQSHRPFWFINGVKMLKRLLRLVMNPSIADYVVLSMSHNLIKGLPFASFVLQYYGLALDLLVLGVDRASEIAGTPQMSNEFLTETHHRIRLYCRYIDKVHVILKFTKDEAQTLIQNYLADPNNENVVSLTEHDDNLGKSVFWDMKNRLPQSVTTLKWENSFVSVYSSKNPNLLFSMCGFEVRIVPKSRMTIEDSKNTGDGAWNLQDEQTKETTAVAFLQVDDEHMKLFENSVRQILMSTTFIKTVDEWNTVLIGLVAYFREAILNSKGLLDLMAHSEDKIQKSIQRELSPRMLSRLPPIIFYTPREIGGLGMLSMGHIVIPESDTSQQKKQLIPSLYRYINPWKREFVDSQQVWEDIALQRHEAKAQHKHLSLVDLEDSWDRGVPRINTLFQKDRHTLAYDKGWRIRALFNQYRVVKRNPLWWTQETHDGKLWNLNKYGSDVMHAFGGSQQVLERTIFKGLGLATWNDKFFEELSDMEMWKTRFCLWWSPTINRESISVGIFSLPYMTGPVIHSEAFPYLESAVLNVFKGQSWRSVFVDLVFYLQNSLKTAHRCC</sequence>
<dbReference type="Pfam" id="PF08083">
    <property type="entry name" value="PROCN"/>
    <property type="match status" value="1"/>
</dbReference>
<dbReference type="OrthoDB" id="1688122at2759"/>
<evidence type="ECO:0000313" key="8">
    <source>
        <dbReference type="EMBL" id="CAA7056917.1"/>
    </source>
</evidence>
<dbReference type="GO" id="GO:0005524">
    <property type="term" value="F:ATP binding"/>
    <property type="evidence" value="ECO:0007669"/>
    <property type="project" value="UniProtKB-KW"/>
</dbReference>
<dbReference type="InterPro" id="IPR036390">
    <property type="entry name" value="WH_DNA-bd_sf"/>
</dbReference>
<feature type="region of interest" description="Disordered" evidence="5">
    <location>
        <begin position="156"/>
        <end position="181"/>
    </location>
</feature>
<protein>
    <recommendedName>
        <fullName evidence="10">Helicase ATP-binding domain-containing protein</fullName>
    </recommendedName>
</protein>
<dbReference type="InterPro" id="IPR004179">
    <property type="entry name" value="Sec63-dom"/>
</dbReference>
<dbReference type="PROSITE" id="PS51192">
    <property type="entry name" value="HELICASE_ATP_BIND_1"/>
    <property type="match status" value="1"/>
</dbReference>
<keyword evidence="4" id="KW-0067">ATP-binding</keyword>
<accession>A0A6D2KQN6</accession>
<dbReference type="Pfam" id="PF10596">
    <property type="entry name" value="U6-snRNA_bdg"/>
    <property type="match status" value="1"/>
</dbReference>
<dbReference type="FunFam" id="1.10.3380.10:FF:000001">
    <property type="entry name" value="U5 small nuclear ribonucleoprotein helicase"/>
    <property type="match status" value="1"/>
</dbReference>
<dbReference type="FunFam" id="3.40.50.300:FF:003287">
    <property type="entry name" value="U5 small nuclear ribonucleoprotein 200 kDa helicase"/>
    <property type="match status" value="1"/>
</dbReference>
<dbReference type="EMBL" id="CACVBM020001662">
    <property type="protein sequence ID" value="CAA7056917.1"/>
    <property type="molecule type" value="Genomic_DNA"/>
</dbReference>
<feature type="region of interest" description="Disordered" evidence="5">
    <location>
        <begin position="1111"/>
        <end position="1138"/>
    </location>
</feature>
<organism evidence="8 9">
    <name type="scientific">Microthlaspi erraticum</name>
    <dbReference type="NCBI Taxonomy" id="1685480"/>
    <lineage>
        <taxon>Eukaryota</taxon>
        <taxon>Viridiplantae</taxon>
        <taxon>Streptophyta</taxon>
        <taxon>Embryophyta</taxon>
        <taxon>Tracheophyta</taxon>
        <taxon>Spermatophyta</taxon>
        <taxon>Magnoliopsida</taxon>
        <taxon>eudicotyledons</taxon>
        <taxon>Gunneridae</taxon>
        <taxon>Pentapetalae</taxon>
        <taxon>rosids</taxon>
        <taxon>malvids</taxon>
        <taxon>Brassicales</taxon>
        <taxon>Brassicaceae</taxon>
        <taxon>Coluteocarpeae</taxon>
        <taxon>Microthlaspi</taxon>
    </lineage>
</organism>
<gene>
    <name evidence="8" type="ORF">MERR_LOCUS44153</name>
</gene>
<dbReference type="GO" id="GO:0017070">
    <property type="term" value="F:U6 snRNA binding"/>
    <property type="evidence" value="ECO:0007669"/>
    <property type="project" value="InterPro"/>
</dbReference>
<evidence type="ECO:0000256" key="2">
    <source>
        <dbReference type="ARBA" id="ARBA00022801"/>
    </source>
</evidence>
<dbReference type="InterPro" id="IPR042516">
    <property type="entry name" value="Prp8_U5-snRNA-bd_sf"/>
</dbReference>
<dbReference type="InterPro" id="IPR019580">
    <property type="entry name" value="Prp8_U6-snRNA-bd"/>
</dbReference>
<evidence type="ECO:0000313" key="9">
    <source>
        <dbReference type="Proteomes" id="UP000467841"/>
    </source>
</evidence>
<dbReference type="SMART" id="SM00490">
    <property type="entry name" value="HELICc"/>
    <property type="match status" value="1"/>
</dbReference>
<dbReference type="Pfam" id="PF08082">
    <property type="entry name" value="PRO8NT"/>
    <property type="match status" value="1"/>
</dbReference>
<evidence type="ECO:0000256" key="5">
    <source>
        <dbReference type="SAM" id="MobiDB-lite"/>
    </source>
</evidence>
<dbReference type="Pfam" id="PF00270">
    <property type="entry name" value="DEAD"/>
    <property type="match status" value="1"/>
</dbReference>
<feature type="domain" description="Helicase ATP-binding" evidence="6">
    <location>
        <begin position="262"/>
        <end position="433"/>
    </location>
</feature>
<dbReference type="InterPro" id="IPR012591">
    <property type="entry name" value="PRO8NT"/>
</dbReference>
<dbReference type="GO" id="GO:0004386">
    <property type="term" value="F:helicase activity"/>
    <property type="evidence" value="ECO:0007669"/>
    <property type="project" value="UniProtKB-KW"/>
</dbReference>
<dbReference type="InterPro" id="IPR012592">
    <property type="entry name" value="PROCN"/>
</dbReference>
<dbReference type="SUPFAM" id="SSF53098">
    <property type="entry name" value="Ribonuclease H-like"/>
    <property type="match status" value="1"/>
</dbReference>
<dbReference type="InterPro" id="IPR011545">
    <property type="entry name" value="DEAD/DEAH_box_helicase_dom"/>
</dbReference>
<dbReference type="GO" id="GO:0030623">
    <property type="term" value="F:U5 snRNA binding"/>
    <property type="evidence" value="ECO:0007669"/>
    <property type="project" value="InterPro"/>
</dbReference>
<dbReference type="SMART" id="SM00973">
    <property type="entry name" value="Sec63"/>
    <property type="match status" value="1"/>
</dbReference>
<name>A0A6D2KQN6_9BRAS</name>
<dbReference type="GO" id="GO:0000244">
    <property type="term" value="P:spliceosomal tri-snRNP complex assembly"/>
    <property type="evidence" value="ECO:0007669"/>
    <property type="project" value="TreeGrafter"/>
</dbReference>
<keyword evidence="9" id="KW-1185">Reference proteome</keyword>
<reference evidence="8" key="1">
    <citation type="submission" date="2020-01" db="EMBL/GenBank/DDBJ databases">
        <authorList>
            <person name="Mishra B."/>
        </authorList>
    </citation>
    <scope>NUCLEOTIDE SEQUENCE [LARGE SCALE GENOMIC DNA]</scope>
</reference>
<dbReference type="GO" id="GO:0030620">
    <property type="term" value="F:U2 snRNA binding"/>
    <property type="evidence" value="ECO:0007669"/>
    <property type="project" value="TreeGrafter"/>
</dbReference>
<evidence type="ECO:0000259" key="6">
    <source>
        <dbReference type="PROSITE" id="PS51192"/>
    </source>
</evidence>
<dbReference type="GO" id="GO:0097157">
    <property type="term" value="F:pre-mRNA intronic binding"/>
    <property type="evidence" value="ECO:0007669"/>
    <property type="project" value="TreeGrafter"/>
</dbReference>
<dbReference type="InterPro" id="IPR036388">
    <property type="entry name" value="WH-like_DNA-bd_sf"/>
</dbReference>
<dbReference type="InterPro" id="IPR014001">
    <property type="entry name" value="Helicase_ATP-bd"/>
</dbReference>
<feature type="region of interest" description="Disordered" evidence="5">
    <location>
        <begin position="1"/>
        <end position="45"/>
    </location>
</feature>
<proteinExistence type="predicted"/>
<dbReference type="SUPFAM" id="SSF158702">
    <property type="entry name" value="Sec63 N-terminal domain-like"/>
    <property type="match status" value="1"/>
</dbReference>
<dbReference type="SUPFAM" id="SSF52540">
    <property type="entry name" value="P-loop containing nucleoside triphosphate hydrolases"/>
    <property type="match status" value="1"/>
</dbReference>
<dbReference type="GO" id="GO:0071013">
    <property type="term" value="C:catalytic step 2 spliceosome"/>
    <property type="evidence" value="ECO:0007669"/>
    <property type="project" value="TreeGrafter"/>
</dbReference>
<dbReference type="PROSITE" id="PS51194">
    <property type="entry name" value="HELICASE_CTER"/>
    <property type="match status" value="1"/>
</dbReference>
<dbReference type="Proteomes" id="UP000467841">
    <property type="component" value="Unassembled WGS sequence"/>
</dbReference>
<dbReference type="PANTHER" id="PTHR11140:SF0">
    <property type="entry name" value="PRE-MRNA-PROCESSING-SPLICING FACTOR 8"/>
    <property type="match status" value="1"/>
</dbReference>
<feature type="compositionally biased region" description="Acidic residues" evidence="5">
    <location>
        <begin position="1"/>
        <end position="11"/>
    </location>
</feature>
<dbReference type="InterPro" id="IPR027652">
    <property type="entry name" value="PRP8"/>
</dbReference>
<dbReference type="InterPro" id="IPR057842">
    <property type="entry name" value="WH_MER3"/>
</dbReference>
<dbReference type="InterPro" id="IPR012337">
    <property type="entry name" value="RNaseH-like_sf"/>
</dbReference>
<dbReference type="InterPro" id="IPR019581">
    <property type="entry name" value="Prp8_U5-snRNA-bd"/>
</dbReference>
<dbReference type="PANTHER" id="PTHR11140">
    <property type="entry name" value="PRE-MRNA SPLICING FACTOR PRP8"/>
    <property type="match status" value="1"/>
</dbReference>